<dbReference type="Proteomes" id="UP000234525">
    <property type="component" value="Unassembled WGS sequence"/>
</dbReference>
<dbReference type="InterPro" id="IPR050319">
    <property type="entry name" value="ABC_transp_ATP-bind"/>
</dbReference>
<accession>A0A2H1JU03</accession>
<keyword evidence="7" id="KW-1185">Reference proteome</keyword>
<dbReference type="SUPFAM" id="SSF52540">
    <property type="entry name" value="P-loop containing nucleoside triphosphate hydrolases"/>
    <property type="match status" value="1"/>
</dbReference>
<evidence type="ECO:0000313" key="6">
    <source>
        <dbReference type="EMBL" id="SMX90923.1"/>
    </source>
</evidence>
<dbReference type="RefSeq" id="WP_101584103.1">
    <property type="nucleotide sequence ID" value="NZ_BJME01000017.1"/>
</dbReference>
<dbReference type="AlphaFoldDB" id="A0A2H1JU03"/>
<dbReference type="PROSITE" id="PS00211">
    <property type="entry name" value="ABC_TRANSPORTER_1"/>
    <property type="match status" value="1"/>
</dbReference>
<dbReference type="InterPro" id="IPR003439">
    <property type="entry name" value="ABC_transporter-like_ATP-bd"/>
</dbReference>
<evidence type="ECO:0000259" key="5">
    <source>
        <dbReference type="PROSITE" id="PS50893"/>
    </source>
</evidence>
<evidence type="ECO:0000256" key="3">
    <source>
        <dbReference type="ARBA" id="ARBA00022741"/>
    </source>
</evidence>
<dbReference type="InterPro" id="IPR017871">
    <property type="entry name" value="ABC_transporter-like_CS"/>
</dbReference>
<evidence type="ECO:0000256" key="2">
    <source>
        <dbReference type="ARBA" id="ARBA00022448"/>
    </source>
</evidence>
<comment type="similarity">
    <text evidence="1">Belongs to the ABC transporter superfamily.</text>
</comment>
<keyword evidence="3" id="KW-0547">Nucleotide-binding</keyword>
<dbReference type="GO" id="GO:0055085">
    <property type="term" value="P:transmembrane transport"/>
    <property type="evidence" value="ECO:0007669"/>
    <property type="project" value="UniProtKB-ARBA"/>
</dbReference>
<dbReference type="InterPro" id="IPR003593">
    <property type="entry name" value="AAA+_ATPase"/>
</dbReference>
<keyword evidence="2" id="KW-0813">Transport</keyword>
<evidence type="ECO:0000313" key="7">
    <source>
        <dbReference type="Proteomes" id="UP000234525"/>
    </source>
</evidence>
<dbReference type="PANTHER" id="PTHR43776:SF7">
    <property type="entry name" value="D,D-DIPEPTIDE TRANSPORT ATP-BINDING PROTEIN DDPF-RELATED"/>
    <property type="match status" value="1"/>
</dbReference>
<feature type="domain" description="ABC transporter" evidence="5">
    <location>
        <begin position="5"/>
        <end position="253"/>
    </location>
</feature>
<dbReference type="Pfam" id="PF00005">
    <property type="entry name" value="ABC_tran"/>
    <property type="match status" value="1"/>
</dbReference>
<comment type="caution">
    <text evidence="6">The sequence shown here is derived from an EMBL/GenBank/DDBJ whole genome shotgun (WGS) entry which is preliminary data.</text>
</comment>
<dbReference type="SMART" id="SM00382">
    <property type="entry name" value="AAA"/>
    <property type="match status" value="1"/>
</dbReference>
<dbReference type="GO" id="GO:0005524">
    <property type="term" value="F:ATP binding"/>
    <property type="evidence" value="ECO:0007669"/>
    <property type="project" value="UniProtKB-KW"/>
</dbReference>
<dbReference type="CDD" id="cd03257">
    <property type="entry name" value="ABC_NikE_OppD_transporters"/>
    <property type="match status" value="1"/>
</dbReference>
<dbReference type="InterPro" id="IPR027417">
    <property type="entry name" value="P-loop_NTPase"/>
</dbReference>
<keyword evidence="4 6" id="KW-0067">ATP-binding</keyword>
<dbReference type="EMBL" id="FXZB01000019">
    <property type="protein sequence ID" value="SMX90923.1"/>
    <property type="molecule type" value="Genomic_DNA"/>
</dbReference>
<proteinExistence type="inferred from homology"/>
<dbReference type="GO" id="GO:0016887">
    <property type="term" value="F:ATP hydrolysis activity"/>
    <property type="evidence" value="ECO:0007669"/>
    <property type="project" value="InterPro"/>
</dbReference>
<evidence type="ECO:0000256" key="4">
    <source>
        <dbReference type="ARBA" id="ARBA00022840"/>
    </source>
</evidence>
<dbReference type="Gene3D" id="3.40.50.300">
    <property type="entry name" value="P-loop containing nucleotide triphosphate hydrolases"/>
    <property type="match status" value="1"/>
</dbReference>
<evidence type="ECO:0000256" key="1">
    <source>
        <dbReference type="ARBA" id="ARBA00005417"/>
    </source>
</evidence>
<dbReference type="PROSITE" id="PS50893">
    <property type="entry name" value="ABC_TRANSPORTER_2"/>
    <property type="match status" value="1"/>
</dbReference>
<protein>
    <submittedName>
        <fullName evidence="6">Peptide/nickel transport system ATP-binding protein</fullName>
    </submittedName>
</protein>
<gene>
    <name evidence="6" type="ORF">BAUR9175_02786</name>
</gene>
<sequence>MTRALSFDSVSISYGRGPKTFTAVDSVSLRLAPGEVLGLVGESGSGKSTLARAAVGLTEPAAGRIRLGDTVISNATGTAVRERRRIQMVFQDPQSCFDPRRTIGESLDEAIVAAHRREEEPRPSARSRAARVSELLKSVSLPADRAASMPTELSGGQRQRVAVARSIAARPEVILADEITSALDVSVQGTVLNLLRELQQEIGFSLLFISHNLAVVRAVCERVAVMRGGQLVEVGETLDIMESPKQEYTRELIAAVPSL</sequence>
<organism evidence="6 7">
    <name type="scientific">Brevibacterium aurantiacum</name>
    <dbReference type="NCBI Taxonomy" id="273384"/>
    <lineage>
        <taxon>Bacteria</taxon>
        <taxon>Bacillati</taxon>
        <taxon>Actinomycetota</taxon>
        <taxon>Actinomycetes</taxon>
        <taxon>Micrococcales</taxon>
        <taxon>Brevibacteriaceae</taxon>
        <taxon>Brevibacterium</taxon>
    </lineage>
</organism>
<name>A0A2H1JU03_BREAU</name>
<reference evidence="6" key="1">
    <citation type="submission" date="2017-03" db="EMBL/GenBank/DDBJ databases">
        <authorList>
            <person name="Monnet C."/>
        </authorList>
    </citation>
    <scope>NUCLEOTIDE SEQUENCE [LARGE SCALE GENOMIC DNA]</scope>
    <source>
        <strain evidence="6">ATCC 9175</strain>
    </source>
</reference>
<dbReference type="PANTHER" id="PTHR43776">
    <property type="entry name" value="TRANSPORT ATP-BINDING PROTEIN"/>
    <property type="match status" value="1"/>
</dbReference>